<evidence type="ECO:0000256" key="4">
    <source>
        <dbReference type="ARBA" id="ARBA00023157"/>
    </source>
</evidence>
<dbReference type="CDD" id="cd00033">
    <property type="entry name" value="CCP"/>
    <property type="match status" value="1"/>
</dbReference>
<feature type="disulfide bond" evidence="5">
    <location>
        <begin position="73"/>
        <end position="116"/>
    </location>
</feature>
<dbReference type="SUPFAM" id="SSF57535">
    <property type="entry name" value="Complement control module/SCR domain"/>
    <property type="match status" value="3"/>
</dbReference>
<reference evidence="7" key="2">
    <citation type="submission" date="2025-09" db="UniProtKB">
        <authorList>
            <consortium name="Ensembl"/>
        </authorList>
    </citation>
    <scope>IDENTIFICATION</scope>
</reference>
<reference evidence="7" key="1">
    <citation type="submission" date="2025-08" db="UniProtKB">
        <authorList>
            <consortium name="Ensembl"/>
        </authorList>
    </citation>
    <scope>IDENTIFICATION</scope>
</reference>
<dbReference type="SMART" id="SM00032">
    <property type="entry name" value="CCP"/>
    <property type="match status" value="2"/>
</dbReference>
<dbReference type="Ensembl" id="ENSDLAT00005039655.2">
    <property type="protein sequence ID" value="ENSDLAP00005037158.2"/>
    <property type="gene ID" value="ENSDLAG00005028523.1"/>
</dbReference>
<comment type="caution">
    <text evidence="5">Lacks conserved residue(s) required for the propagation of feature annotation.</text>
</comment>
<keyword evidence="2 5" id="KW-0768">Sushi</keyword>
<dbReference type="InterPro" id="IPR035976">
    <property type="entry name" value="Sushi/SCR/CCP_sf"/>
</dbReference>
<organism evidence="7 8">
    <name type="scientific">Dicentrarchus labrax</name>
    <name type="common">European seabass</name>
    <name type="synonym">Morone labrax</name>
    <dbReference type="NCBI Taxonomy" id="13489"/>
    <lineage>
        <taxon>Eukaryota</taxon>
        <taxon>Metazoa</taxon>
        <taxon>Chordata</taxon>
        <taxon>Craniata</taxon>
        <taxon>Vertebrata</taxon>
        <taxon>Euteleostomi</taxon>
        <taxon>Actinopterygii</taxon>
        <taxon>Neopterygii</taxon>
        <taxon>Teleostei</taxon>
        <taxon>Neoteleostei</taxon>
        <taxon>Acanthomorphata</taxon>
        <taxon>Eupercaria</taxon>
        <taxon>Moronidae</taxon>
        <taxon>Dicentrarchus</taxon>
    </lineage>
</organism>
<name>A0A8C4H4R6_DICLA</name>
<dbReference type="Proteomes" id="UP000694389">
    <property type="component" value="Unassembled WGS sequence"/>
</dbReference>
<comment type="subcellular location">
    <subcellularLocation>
        <location evidence="1">Virion</location>
    </subcellularLocation>
</comment>
<sequence>MQYTNLSFILEAICNKYDPLVTSWRKYWTQVKLRETIGYTCRRGYKGTDGTNVATCTRDGWSPNPLCQEPLGCETAPLLADGDLKYTKKSNYSNNETVEYMCPSFYTMEGEPYRTCINGEWTGHMRCLKPCVVNEDDFRQHNITLKSSDNKYFTHDEIIEFRCARGIPVGAVAMRQRCNGGVVLLPTCQ</sequence>
<dbReference type="InterPro" id="IPR000436">
    <property type="entry name" value="Sushi_SCR_CCP_dom"/>
</dbReference>
<evidence type="ECO:0000256" key="2">
    <source>
        <dbReference type="ARBA" id="ARBA00022659"/>
    </source>
</evidence>
<protein>
    <recommendedName>
        <fullName evidence="6">Sushi domain-containing protein</fullName>
    </recommendedName>
</protein>
<accession>A0A8C4H4R6</accession>
<keyword evidence="3" id="KW-0732">Signal</keyword>
<evidence type="ECO:0000313" key="7">
    <source>
        <dbReference type="Ensembl" id="ENSDLAP00005037158.2"/>
    </source>
</evidence>
<keyword evidence="8" id="KW-1185">Reference proteome</keyword>
<dbReference type="PANTHER" id="PTHR45785">
    <property type="entry name" value="COMPLEMENT FACTOR H-RELATED"/>
    <property type="match status" value="1"/>
</dbReference>
<feature type="domain" description="Sushi" evidence="6">
    <location>
        <begin position="12"/>
        <end position="69"/>
    </location>
</feature>
<keyword evidence="4 5" id="KW-1015">Disulfide bond</keyword>
<dbReference type="AlphaFoldDB" id="A0A8C4H4R6"/>
<evidence type="ECO:0000313" key="8">
    <source>
        <dbReference type="Proteomes" id="UP000694389"/>
    </source>
</evidence>
<proteinExistence type="predicted"/>
<dbReference type="PANTHER" id="PTHR45785:SF2">
    <property type="entry name" value="COMPLEMENT FACTOR H-RELATED"/>
    <property type="match status" value="1"/>
</dbReference>
<evidence type="ECO:0000259" key="6">
    <source>
        <dbReference type="PROSITE" id="PS50923"/>
    </source>
</evidence>
<dbReference type="Pfam" id="PF00084">
    <property type="entry name" value="Sushi"/>
    <property type="match status" value="2"/>
</dbReference>
<evidence type="ECO:0000256" key="1">
    <source>
        <dbReference type="ARBA" id="ARBA00004328"/>
    </source>
</evidence>
<dbReference type="GeneTree" id="ENSGT00940000174597"/>
<dbReference type="Gene3D" id="2.10.70.10">
    <property type="entry name" value="Complement Module, domain 1"/>
    <property type="match status" value="3"/>
</dbReference>
<evidence type="ECO:0000256" key="5">
    <source>
        <dbReference type="PROSITE-ProRule" id="PRU00302"/>
    </source>
</evidence>
<dbReference type="PROSITE" id="PS50923">
    <property type="entry name" value="SUSHI"/>
    <property type="match status" value="2"/>
</dbReference>
<feature type="domain" description="Sushi" evidence="6">
    <location>
        <begin position="71"/>
        <end position="129"/>
    </location>
</feature>
<dbReference type="InterPro" id="IPR051503">
    <property type="entry name" value="ComplSys_Reg/VirEntry_Med"/>
</dbReference>
<evidence type="ECO:0000256" key="3">
    <source>
        <dbReference type="ARBA" id="ARBA00022729"/>
    </source>
</evidence>